<comment type="caution">
    <text evidence="1">The sequence shown here is derived from an EMBL/GenBank/DDBJ whole genome shotgun (WGS) entry which is preliminary data.</text>
</comment>
<dbReference type="EMBL" id="BAAAPN010000052">
    <property type="protein sequence ID" value="GAA1763413.1"/>
    <property type="molecule type" value="Genomic_DNA"/>
</dbReference>
<evidence type="ECO:0000313" key="2">
    <source>
        <dbReference type="Proteomes" id="UP001501475"/>
    </source>
</evidence>
<protein>
    <submittedName>
        <fullName evidence="1">Uncharacterized protein</fullName>
    </submittedName>
</protein>
<evidence type="ECO:0000313" key="1">
    <source>
        <dbReference type="EMBL" id="GAA1763413.1"/>
    </source>
</evidence>
<name>A0ABP4WUP8_9MICO</name>
<organism evidence="1 2">
    <name type="scientific">Nostocoides vanveenii</name>
    <dbReference type="NCBI Taxonomy" id="330835"/>
    <lineage>
        <taxon>Bacteria</taxon>
        <taxon>Bacillati</taxon>
        <taxon>Actinomycetota</taxon>
        <taxon>Actinomycetes</taxon>
        <taxon>Micrococcales</taxon>
        <taxon>Intrasporangiaceae</taxon>
        <taxon>Nostocoides</taxon>
    </lineage>
</organism>
<sequence>MESRKSRPVPVGQVVDWTFRIGSESPQRWDWSDGAPDVRQLAPIRTPRSTEKSRHIPVQAHCFVTQTMLRLESGLE</sequence>
<gene>
    <name evidence="1" type="ORF">GCM10009810_23270</name>
</gene>
<reference evidence="2" key="1">
    <citation type="journal article" date="2019" name="Int. J. Syst. Evol. Microbiol.">
        <title>The Global Catalogue of Microorganisms (GCM) 10K type strain sequencing project: providing services to taxonomists for standard genome sequencing and annotation.</title>
        <authorList>
            <consortium name="The Broad Institute Genomics Platform"/>
            <consortium name="The Broad Institute Genome Sequencing Center for Infectious Disease"/>
            <person name="Wu L."/>
            <person name="Ma J."/>
        </authorList>
    </citation>
    <scope>NUCLEOTIDE SEQUENCE [LARGE SCALE GENOMIC DNA]</scope>
    <source>
        <strain evidence="2">JCM 15591</strain>
    </source>
</reference>
<proteinExistence type="predicted"/>
<dbReference type="Proteomes" id="UP001501475">
    <property type="component" value="Unassembled WGS sequence"/>
</dbReference>
<keyword evidence="2" id="KW-1185">Reference proteome</keyword>
<accession>A0ABP4WUP8</accession>